<dbReference type="RefSeq" id="WP_104812042.1">
    <property type="nucleotide sequence ID" value="NZ_MQUB01000001.1"/>
</dbReference>
<keyword evidence="2" id="KW-1185">Reference proteome</keyword>
<proteinExistence type="predicted"/>
<comment type="caution">
    <text evidence="1">The sequence shown here is derived from an EMBL/GenBank/DDBJ whole genome shotgun (WGS) entry which is preliminary data.</text>
</comment>
<protein>
    <submittedName>
        <fullName evidence="1">Uncharacterized protein</fullName>
    </submittedName>
</protein>
<reference evidence="1 2" key="1">
    <citation type="submission" date="2016-11" db="EMBL/GenBank/DDBJ databases">
        <title>Trade-off between light-utilization and light-protection in marine flavobacteria.</title>
        <authorList>
            <person name="Kumagai Y."/>
        </authorList>
    </citation>
    <scope>NUCLEOTIDE SEQUENCE [LARGE SCALE GENOMIC DNA]</scope>
    <source>
        <strain evidence="1 2">NBRC 107741</strain>
    </source>
</reference>
<name>A0A2S7KNE1_9FLAO</name>
<dbReference type="AlphaFoldDB" id="A0A2S7KNE1"/>
<sequence length="257" mass="30599">MSQLKVSNKISYQKVPCEAFFDAQQNQRTHLLKLFIVLKLYFPEGKTRLNQSVIEQIAFIMDAKSTSNVESNIEKLIELKWIRTNHKTGYTIFFSWDHLRSQNSWYIKRAMPVGWDNYKKIKALTGAVIYGYLYLDFWIKLRRKKRVRIKSRTYQFLSVRFDYRNTPAPVSIYGIEKIFNIPKSTASLLKKEAQCENYLKVIKDFSDPIGSKREMLQWCKLNDLKESIVYYEGNYHFQLIDLILPQFSFKKRKSIEP</sequence>
<organism evidence="1 2">
    <name type="scientific">Aureitalea marina</name>
    <dbReference type="NCBI Taxonomy" id="930804"/>
    <lineage>
        <taxon>Bacteria</taxon>
        <taxon>Pseudomonadati</taxon>
        <taxon>Bacteroidota</taxon>
        <taxon>Flavobacteriia</taxon>
        <taxon>Flavobacteriales</taxon>
        <taxon>Flavobacteriaceae</taxon>
        <taxon>Aureitalea</taxon>
    </lineage>
</organism>
<accession>A0A2S7KNE1</accession>
<dbReference type="EMBL" id="MQUB01000001">
    <property type="protein sequence ID" value="PQB04118.1"/>
    <property type="molecule type" value="Genomic_DNA"/>
</dbReference>
<evidence type="ECO:0000313" key="1">
    <source>
        <dbReference type="EMBL" id="PQB04118.1"/>
    </source>
</evidence>
<evidence type="ECO:0000313" key="2">
    <source>
        <dbReference type="Proteomes" id="UP000239800"/>
    </source>
</evidence>
<dbReference type="Proteomes" id="UP000239800">
    <property type="component" value="Unassembled WGS sequence"/>
</dbReference>
<dbReference type="OrthoDB" id="1444011at2"/>
<gene>
    <name evidence="1" type="ORF">BST85_03780</name>
</gene>